<evidence type="ECO:0000313" key="3">
    <source>
        <dbReference type="Proteomes" id="UP000887567"/>
    </source>
</evidence>
<dbReference type="GeneID" id="114575563"/>
<keyword evidence="3" id="KW-1185">Reference proteome</keyword>
<name>A0A913YPN6_EXADI</name>
<proteinExistence type="predicted"/>
<feature type="region of interest" description="Disordered" evidence="1">
    <location>
        <begin position="1"/>
        <end position="48"/>
    </location>
</feature>
<dbReference type="AlphaFoldDB" id="A0A913YPN6"/>
<sequence length="170" mass="19465">MPKAEKSDSKAKQGRKKESGLEKRERRSKKKQSPTESQHEGDAATIVNPRTDLLSHMKTAGYDGSHFVCFLEAKVKDRLKRGKTSRRNRYLEYCHWAYALLRKKIGPETNAEFAYPPSVLQFIRHLVPGDIKGEIRENAYKVSMEEFCSAMELPRSESDDATNEISEVTE</sequence>
<reference evidence="2" key="1">
    <citation type="submission" date="2022-11" db="UniProtKB">
        <authorList>
            <consortium name="EnsemblMetazoa"/>
        </authorList>
    </citation>
    <scope>IDENTIFICATION</scope>
</reference>
<evidence type="ECO:0000313" key="2">
    <source>
        <dbReference type="EnsemblMetazoa" id="XP_028516467.1"/>
    </source>
</evidence>
<evidence type="ECO:0000256" key="1">
    <source>
        <dbReference type="SAM" id="MobiDB-lite"/>
    </source>
</evidence>
<dbReference type="KEGG" id="epa:114575563"/>
<organism evidence="2 3">
    <name type="scientific">Exaiptasia diaphana</name>
    <name type="common">Tropical sea anemone</name>
    <name type="synonym">Aiptasia pulchella</name>
    <dbReference type="NCBI Taxonomy" id="2652724"/>
    <lineage>
        <taxon>Eukaryota</taxon>
        <taxon>Metazoa</taxon>
        <taxon>Cnidaria</taxon>
        <taxon>Anthozoa</taxon>
        <taxon>Hexacorallia</taxon>
        <taxon>Actiniaria</taxon>
        <taxon>Aiptasiidae</taxon>
        <taxon>Exaiptasia</taxon>
    </lineage>
</organism>
<dbReference type="RefSeq" id="XP_028516467.1">
    <property type="nucleotide sequence ID" value="XM_028660666.1"/>
</dbReference>
<protein>
    <submittedName>
        <fullName evidence="2">Uncharacterized protein</fullName>
    </submittedName>
</protein>
<feature type="compositionally biased region" description="Basic and acidic residues" evidence="1">
    <location>
        <begin position="1"/>
        <end position="25"/>
    </location>
</feature>
<dbReference type="Proteomes" id="UP000887567">
    <property type="component" value="Unplaced"/>
</dbReference>
<dbReference type="EnsemblMetazoa" id="XM_028660666.1">
    <property type="protein sequence ID" value="XP_028516467.1"/>
    <property type="gene ID" value="LOC114575563"/>
</dbReference>
<dbReference type="OrthoDB" id="5954637at2759"/>
<accession>A0A913YPN6</accession>